<feature type="compositionally biased region" description="Basic and acidic residues" evidence="1">
    <location>
        <begin position="276"/>
        <end position="293"/>
    </location>
</feature>
<gene>
    <name evidence="3" type="ORF">QQS21_010509</name>
</gene>
<evidence type="ECO:0000313" key="4">
    <source>
        <dbReference type="Proteomes" id="UP001251528"/>
    </source>
</evidence>
<dbReference type="Pfam" id="PF00226">
    <property type="entry name" value="DnaJ"/>
    <property type="match status" value="1"/>
</dbReference>
<keyword evidence="4" id="KW-1185">Reference proteome</keyword>
<feature type="compositionally biased region" description="Pro residues" evidence="1">
    <location>
        <begin position="163"/>
        <end position="173"/>
    </location>
</feature>
<accession>A0AAJ0FUM0</accession>
<sequence>MAAQRDYYADLELPRDADINDIKRQFRKLALKYHPDRNPGREQEVNAQFQIIQAANEVLSDQSQKAKYDATLGRSSRYPASSGVRGNPWANVGTQFPTPPRRTNAPRKPQNTQSGAERWQSRFSSGVPPTAKQTFGSDPNAKKNAAKAFENMRKNAQKESRPTEPPPPPPRQPPRTQSARQRAEAAFGSRKSGYYPASTTPGDEPPVSRQNYSNTERRNVPPPPPQRPGPNSMPDPLSQFRDKGSSSESYHGTPYTTHGGEKTNPFDGVPLSDSHSTQERFHTDKRTPLDNETRNSSVPKKSSQDGIDSNTQAPTDANQQGPSADEDFMSHTTTSFKTRADARTNAQPAGHPQSGTTSSEPFAEDGANADDGPSMYDNPYRQNFFNPLFTSMHQFRPTKPDIERMHATAGLESSRTIYQDTSPSGNRCGNTTLVSFERHQTNVLNKLISNKDEILLAPEKKPIDRSVDIPENIKQYVQLADEHQNHSFSFPVDHDTFKESGTIPGGRGFAKSSVDDINTSFTNDEGSNTWQFNAGTGKADANVGTGHSQDGRRHRRPPFKRPSMHHNDSANTAFNAAQTESGFNAEGWSDKFGPQTFAPQPTPGPSASPTRTSRANSKKTKIKPTAGTAATVEEGGSEEDNEEWRGRNAQAQARPAATDSPQAMDIDSPTFSGPSQPPSARNIPVEPSRPEWRAGKFDSVPPRDIPRRPAKIPLDANAAGSEDSEEFRTSLADLKNVAPFSQQKEGLNSFDELKDNLPFESRASGVSPVKLPKTHSLAFPDPPTAPVLHPTVAIEGMKPNATAWNIYLTNFEEYLRKWDEFNGQVVVHFATRQSHTQETRAVNGYGFLAARGDADVQEYYSWVQQDNDVRRRWMDACEGHQNRMREFMVFREKMSSRG</sequence>
<dbReference type="InterPro" id="IPR050817">
    <property type="entry name" value="DjlA_DnaK_co-chaperone"/>
</dbReference>
<dbReference type="Gene3D" id="1.10.287.110">
    <property type="entry name" value="DnaJ domain"/>
    <property type="match status" value="1"/>
</dbReference>
<dbReference type="PROSITE" id="PS50076">
    <property type="entry name" value="DNAJ_2"/>
    <property type="match status" value="1"/>
</dbReference>
<dbReference type="SMART" id="SM00271">
    <property type="entry name" value="DnaJ"/>
    <property type="match status" value="1"/>
</dbReference>
<dbReference type="EMBL" id="JASWJB010000308">
    <property type="protein sequence ID" value="KAK2591808.1"/>
    <property type="molecule type" value="Genomic_DNA"/>
</dbReference>
<dbReference type="PROSITE" id="PS00636">
    <property type="entry name" value="DNAJ_1"/>
    <property type="match status" value="1"/>
</dbReference>
<proteinExistence type="predicted"/>
<organism evidence="3 4">
    <name type="scientific">Conoideocrella luteorostrata</name>
    <dbReference type="NCBI Taxonomy" id="1105319"/>
    <lineage>
        <taxon>Eukaryota</taxon>
        <taxon>Fungi</taxon>
        <taxon>Dikarya</taxon>
        <taxon>Ascomycota</taxon>
        <taxon>Pezizomycotina</taxon>
        <taxon>Sordariomycetes</taxon>
        <taxon>Hypocreomycetidae</taxon>
        <taxon>Hypocreales</taxon>
        <taxon>Clavicipitaceae</taxon>
        <taxon>Conoideocrella</taxon>
    </lineage>
</organism>
<dbReference type="Proteomes" id="UP001251528">
    <property type="component" value="Unassembled WGS sequence"/>
</dbReference>
<name>A0AAJ0FUM0_9HYPO</name>
<dbReference type="InterPro" id="IPR001623">
    <property type="entry name" value="DnaJ_domain"/>
</dbReference>
<feature type="region of interest" description="Disordered" evidence="1">
    <location>
        <begin position="61"/>
        <end position="380"/>
    </location>
</feature>
<feature type="compositionally biased region" description="Polar residues" evidence="1">
    <location>
        <begin position="520"/>
        <end position="534"/>
    </location>
</feature>
<evidence type="ECO:0000313" key="3">
    <source>
        <dbReference type="EMBL" id="KAK2591808.1"/>
    </source>
</evidence>
<evidence type="ECO:0000259" key="2">
    <source>
        <dbReference type="PROSITE" id="PS50076"/>
    </source>
</evidence>
<feature type="domain" description="J" evidence="2">
    <location>
        <begin position="6"/>
        <end position="72"/>
    </location>
</feature>
<feature type="compositionally biased region" description="Basic and acidic residues" evidence="1">
    <location>
        <begin position="150"/>
        <end position="162"/>
    </location>
</feature>
<feature type="compositionally biased region" description="Polar residues" evidence="1">
    <location>
        <begin position="246"/>
        <end position="256"/>
    </location>
</feature>
<feature type="region of interest" description="Disordered" evidence="1">
    <location>
        <begin position="520"/>
        <end position="569"/>
    </location>
</feature>
<dbReference type="PANTHER" id="PTHR24074">
    <property type="entry name" value="CO-CHAPERONE PROTEIN DJLA"/>
    <property type="match status" value="1"/>
</dbReference>
<dbReference type="PRINTS" id="PR00625">
    <property type="entry name" value="JDOMAIN"/>
</dbReference>
<dbReference type="CDD" id="cd06257">
    <property type="entry name" value="DnaJ"/>
    <property type="match status" value="1"/>
</dbReference>
<dbReference type="SUPFAM" id="SSF46565">
    <property type="entry name" value="Chaperone J-domain"/>
    <property type="match status" value="1"/>
</dbReference>
<feature type="compositionally biased region" description="Basic residues" evidence="1">
    <location>
        <begin position="552"/>
        <end position="564"/>
    </location>
</feature>
<dbReference type="AlphaFoldDB" id="A0AAJ0FUM0"/>
<dbReference type="InterPro" id="IPR036869">
    <property type="entry name" value="J_dom_sf"/>
</dbReference>
<reference evidence="3" key="1">
    <citation type="submission" date="2023-06" db="EMBL/GenBank/DDBJ databases">
        <title>Conoideocrella luteorostrata (Hypocreales: Clavicipitaceae), a potential biocontrol fungus for elongate hemlock scale in United States Christmas tree production areas.</title>
        <authorList>
            <person name="Barrett H."/>
            <person name="Lovett B."/>
            <person name="Macias A.M."/>
            <person name="Stajich J.E."/>
            <person name="Kasson M.T."/>
        </authorList>
    </citation>
    <scope>NUCLEOTIDE SEQUENCE</scope>
    <source>
        <strain evidence="3">ARSEF 14590</strain>
    </source>
</reference>
<evidence type="ECO:0000256" key="1">
    <source>
        <dbReference type="SAM" id="MobiDB-lite"/>
    </source>
</evidence>
<feature type="compositionally biased region" description="Polar residues" evidence="1">
    <location>
        <begin position="294"/>
        <end position="322"/>
    </location>
</feature>
<feature type="region of interest" description="Disordered" evidence="1">
    <location>
        <begin position="584"/>
        <end position="727"/>
    </location>
</feature>
<dbReference type="InterPro" id="IPR018253">
    <property type="entry name" value="DnaJ_domain_CS"/>
</dbReference>
<comment type="caution">
    <text evidence="3">The sequence shown here is derived from an EMBL/GenBank/DDBJ whole genome shotgun (WGS) entry which is preliminary data.</text>
</comment>
<protein>
    <recommendedName>
        <fullName evidence="2">J domain-containing protein</fullName>
    </recommendedName>
</protein>
<feature type="compositionally biased region" description="Pro residues" evidence="1">
    <location>
        <begin position="220"/>
        <end position="233"/>
    </location>
</feature>